<dbReference type="Proteomes" id="UP000000539">
    <property type="component" value="Chromosome 1"/>
</dbReference>
<proteinExistence type="predicted"/>
<evidence type="ECO:0000313" key="2">
    <source>
        <dbReference type="Proteomes" id="UP000000539"/>
    </source>
</evidence>
<dbReference type="AlphaFoldDB" id="A0A8V0ZTH7"/>
<organism evidence="1 2">
    <name type="scientific">Gallus gallus</name>
    <name type="common">Chicken</name>
    <dbReference type="NCBI Taxonomy" id="9031"/>
    <lineage>
        <taxon>Eukaryota</taxon>
        <taxon>Metazoa</taxon>
        <taxon>Chordata</taxon>
        <taxon>Craniata</taxon>
        <taxon>Vertebrata</taxon>
        <taxon>Euteleostomi</taxon>
        <taxon>Archelosauria</taxon>
        <taxon>Archosauria</taxon>
        <taxon>Dinosauria</taxon>
        <taxon>Saurischia</taxon>
        <taxon>Theropoda</taxon>
        <taxon>Coelurosauria</taxon>
        <taxon>Aves</taxon>
        <taxon>Neognathae</taxon>
        <taxon>Galloanserae</taxon>
        <taxon>Galliformes</taxon>
        <taxon>Phasianidae</taxon>
        <taxon>Phasianinae</taxon>
        <taxon>Gallus</taxon>
    </lineage>
</organism>
<sequence length="85" mass="9553">QSGHRSKWSKAIFAGCKRVEGVCIHEKTELCLSHRCTDLSREQTAQQKVRYATENSGMADAKLQPRLCSKAFGHARSFICVLLFP</sequence>
<dbReference type="Ensembl" id="ENSGALT00010057398.1">
    <property type="protein sequence ID" value="ENSGALP00010034880.1"/>
    <property type="gene ID" value="ENSGALG00010023583.1"/>
</dbReference>
<reference evidence="1" key="2">
    <citation type="submission" date="2025-08" db="UniProtKB">
        <authorList>
            <consortium name="Ensembl"/>
        </authorList>
    </citation>
    <scope>IDENTIFICATION</scope>
    <source>
        <strain evidence="1">broiler</strain>
    </source>
</reference>
<keyword evidence="2" id="KW-1185">Reference proteome</keyword>
<reference evidence="1" key="1">
    <citation type="submission" date="2020-11" db="EMBL/GenBank/DDBJ databases">
        <title>Gallus gallus (Chicken) genome, bGalGal1, GRCg7b, maternal haplotype autosomes + Z &amp; W.</title>
        <authorList>
            <person name="Warren W."/>
            <person name="Formenti G."/>
            <person name="Fedrigo O."/>
            <person name="Haase B."/>
            <person name="Mountcastle J."/>
            <person name="Balacco J."/>
            <person name="Tracey A."/>
            <person name="Schneider V."/>
            <person name="Okimoto R."/>
            <person name="Cheng H."/>
            <person name="Hawken R."/>
            <person name="Howe K."/>
            <person name="Jarvis E.D."/>
        </authorList>
    </citation>
    <scope>NUCLEOTIDE SEQUENCE [LARGE SCALE GENOMIC DNA]</scope>
    <source>
        <strain evidence="1">Broiler</strain>
    </source>
</reference>
<name>A0A8V0ZTH7_CHICK</name>
<accession>A0A8V0ZTH7</accession>
<protein>
    <submittedName>
        <fullName evidence="1">Uncharacterized protein</fullName>
    </submittedName>
</protein>
<evidence type="ECO:0000313" key="1">
    <source>
        <dbReference type="Ensembl" id="ENSGALP00010034880.1"/>
    </source>
</evidence>
<reference evidence="1" key="3">
    <citation type="submission" date="2025-09" db="UniProtKB">
        <authorList>
            <consortium name="Ensembl"/>
        </authorList>
    </citation>
    <scope>IDENTIFICATION</scope>
    <source>
        <strain evidence="1">broiler</strain>
    </source>
</reference>